<evidence type="ECO:0000256" key="18">
    <source>
        <dbReference type="ARBA" id="ARBA00039721"/>
    </source>
</evidence>
<reference evidence="22" key="1">
    <citation type="submission" date="2017-02" db="UniProtKB">
        <authorList>
            <consortium name="WormBaseParasite"/>
        </authorList>
    </citation>
    <scope>IDENTIFICATION</scope>
</reference>
<evidence type="ECO:0000256" key="13">
    <source>
        <dbReference type="ARBA" id="ARBA00023264"/>
    </source>
</evidence>
<comment type="subcellular location">
    <subcellularLocation>
        <location evidence="2">Endoplasmic reticulum</location>
    </subcellularLocation>
    <subcellularLocation>
        <location evidence="1">Membrane</location>
        <topology evidence="1">Multi-pass membrane protein</topology>
    </subcellularLocation>
</comment>
<evidence type="ECO:0000256" key="12">
    <source>
        <dbReference type="ARBA" id="ARBA00023209"/>
    </source>
</evidence>
<name>A0A0R3W9I3_TAEAS</name>
<evidence type="ECO:0000256" key="4">
    <source>
        <dbReference type="ARBA" id="ARBA00010323"/>
    </source>
</evidence>
<feature type="transmembrane region" description="Helical" evidence="19">
    <location>
        <begin position="28"/>
        <end position="45"/>
    </location>
</feature>
<dbReference type="WBParaSite" id="TASK_0000711101-mRNA-1">
    <property type="protein sequence ID" value="TASK_0000711101-mRNA-1"/>
    <property type="gene ID" value="TASK_0000711101"/>
</dbReference>
<accession>A0A0R3W9I3</accession>
<evidence type="ECO:0000256" key="2">
    <source>
        <dbReference type="ARBA" id="ARBA00004240"/>
    </source>
</evidence>
<evidence type="ECO:0000256" key="3">
    <source>
        <dbReference type="ARBA" id="ARBA00005074"/>
    </source>
</evidence>
<dbReference type="OrthoDB" id="5974730at2759"/>
<evidence type="ECO:0000256" key="10">
    <source>
        <dbReference type="ARBA" id="ARBA00023098"/>
    </source>
</evidence>
<dbReference type="GO" id="GO:0005783">
    <property type="term" value="C:endoplasmic reticulum"/>
    <property type="evidence" value="ECO:0007669"/>
    <property type="project" value="UniProtKB-SubCell"/>
</dbReference>
<keyword evidence="21" id="KW-1185">Reference proteome</keyword>
<comment type="pathway">
    <text evidence="15">Phospholipid metabolism.</text>
</comment>
<organism evidence="22">
    <name type="scientific">Taenia asiatica</name>
    <name type="common">Asian tapeworm</name>
    <dbReference type="NCBI Taxonomy" id="60517"/>
    <lineage>
        <taxon>Eukaryota</taxon>
        <taxon>Metazoa</taxon>
        <taxon>Spiralia</taxon>
        <taxon>Lophotrochozoa</taxon>
        <taxon>Platyhelminthes</taxon>
        <taxon>Cestoda</taxon>
        <taxon>Eucestoda</taxon>
        <taxon>Cyclophyllidea</taxon>
        <taxon>Taeniidae</taxon>
        <taxon>Taenia</taxon>
    </lineage>
</organism>
<evidence type="ECO:0000256" key="1">
    <source>
        <dbReference type="ARBA" id="ARBA00004141"/>
    </source>
</evidence>
<dbReference type="PANTHER" id="PTHR13906:SF14">
    <property type="entry name" value="LYSOPHOSPHOLIPID ACYLTRANSFERASE 5"/>
    <property type="match status" value="1"/>
</dbReference>
<evidence type="ECO:0000313" key="22">
    <source>
        <dbReference type="WBParaSite" id="TASK_0000711101-mRNA-1"/>
    </source>
</evidence>
<evidence type="ECO:0000256" key="16">
    <source>
        <dbReference type="ARBA" id="ARBA00026120"/>
    </source>
</evidence>
<dbReference type="PANTHER" id="PTHR13906">
    <property type="entry name" value="PORCUPINE"/>
    <property type="match status" value="1"/>
</dbReference>
<feature type="transmembrane region" description="Helical" evidence="19">
    <location>
        <begin position="265"/>
        <end position="285"/>
    </location>
</feature>
<keyword evidence="12" id="KW-0594">Phospholipid biosynthesis</keyword>
<feature type="transmembrane region" description="Helical" evidence="19">
    <location>
        <begin position="96"/>
        <end position="114"/>
    </location>
</feature>
<evidence type="ECO:0000256" key="9">
    <source>
        <dbReference type="ARBA" id="ARBA00022989"/>
    </source>
</evidence>
<keyword evidence="8" id="KW-0256">Endoplasmic reticulum</keyword>
<dbReference type="GO" id="GO:0006656">
    <property type="term" value="P:phosphatidylcholine biosynthetic process"/>
    <property type="evidence" value="ECO:0007669"/>
    <property type="project" value="TreeGrafter"/>
</dbReference>
<dbReference type="InterPro" id="IPR004299">
    <property type="entry name" value="MBOAT_fam"/>
</dbReference>
<comment type="pathway">
    <text evidence="3">Lipid metabolism; phospholipid metabolism.</text>
</comment>
<evidence type="ECO:0000256" key="19">
    <source>
        <dbReference type="SAM" id="Phobius"/>
    </source>
</evidence>
<evidence type="ECO:0000256" key="5">
    <source>
        <dbReference type="ARBA" id="ARBA00022516"/>
    </source>
</evidence>
<evidence type="ECO:0000313" key="20">
    <source>
        <dbReference type="EMBL" id="VDK37885.1"/>
    </source>
</evidence>
<keyword evidence="9 19" id="KW-1133">Transmembrane helix</keyword>
<feature type="transmembrane region" description="Helical" evidence="19">
    <location>
        <begin position="224"/>
        <end position="245"/>
    </location>
</feature>
<feature type="transmembrane region" description="Helical" evidence="19">
    <location>
        <begin position="421"/>
        <end position="441"/>
    </location>
</feature>
<evidence type="ECO:0000256" key="14">
    <source>
        <dbReference type="ARBA" id="ARBA00023315"/>
    </source>
</evidence>
<dbReference type="GO" id="GO:0016020">
    <property type="term" value="C:membrane"/>
    <property type="evidence" value="ECO:0007669"/>
    <property type="project" value="UniProtKB-SubCell"/>
</dbReference>
<dbReference type="EC" id="2.3.1.n6" evidence="17"/>
<dbReference type="GO" id="GO:0047184">
    <property type="term" value="F:1-acylglycerophosphocholine O-acyltransferase activity"/>
    <property type="evidence" value="ECO:0007669"/>
    <property type="project" value="UniProtKB-EC"/>
</dbReference>
<keyword evidence="13" id="KW-1208">Phospholipid metabolism</keyword>
<keyword evidence="5" id="KW-0444">Lipid biosynthesis</keyword>
<evidence type="ECO:0000256" key="7">
    <source>
        <dbReference type="ARBA" id="ARBA00022692"/>
    </source>
</evidence>
<keyword evidence="10" id="KW-0443">Lipid metabolism</keyword>
<dbReference type="EC" id="2.3.1.23" evidence="16"/>
<keyword evidence="7 19" id="KW-0812">Transmembrane</keyword>
<dbReference type="InterPro" id="IPR049941">
    <property type="entry name" value="LPLAT_7/PORCN-like"/>
</dbReference>
<evidence type="ECO:0000256" key="17">
    <source>
        <dbReference type="ARBA" id="ARBA00038923"/>
    </source>
</evidence>
<dbReference type="AlphaFoldDB" id="A0A0R3W9I3"/>
<evidence type="ECO:0000256" key="11">
    <source>
        <dbReference type="ARBA" id="ARBA00023136"/>
    </source>
</evidence>
<protein>
    <recommendedName>
        <fullName evidence="18">Lysophospholipid acyltransferase 5</fullName>
        <ecNumber evidence="16">2.3.1.23</ecNumber>
        <ecNumber evidence="17">2.3.1.n6</ecNumber>
    </recommendedName>
</protein>
<keyword evidence="6" id="KW-0808">Transferase</keyword>
<keyword evidence="11 19" id="KW-0472">Membrane</keyword>
<comment type="similarity">
    <text evidence="4">Belongs to the membrane-bound acyltransferase family.</text>
</comment>
<dbReference type="STRING" id="60517.A0A0R3W9I3"/>
<dbReference type="Proteomes" id="UP000282613">
    <property type="component" value="Unassembled WGS sequence"/>
</dbReference>
<gene>
    <name evidence="20" type="ORF">TASK_LOCUS7112</name>
</gene>
<dbReference type="GO" id="GO:0030258">
    <property type="term" value="P:lipid modification"/>
    <property type="evidence" value="ECO:0007669"/>
    <property type="project" value="TreeGrafter"/>
</dbReference>
<reference evidence="20 21" key="2">
    <citation type="submission" date="2018-11" db="EMBL/GenBank/DDBJ databases">
        <authorList>
            <consortium name="Pathogen Informatics"/>
        </authorList>
    </citation>
    <scope>NUCLEOTIDE SEQUENCE [LARGE SCALE GENOMIC DNA]</scope>
</reference>
<evidence type="ECO:0000313" key="21">
    <source>
        <dbReference type="Proteomes" id="UP000282613"/>
    </source>
</evidence>
<sequence>MSPGWNPLDWLAQYLATKLCSDLPSTRFFLTICYGYPVSAIYLLFIGRKPPHVAHIYFLLTGALLLSWNYGSGIIHLIIGILSTLATLHIFGPTDLAVALTFVFNMTYLLVGYYCMNYGTYDINWTMSYCILCLRLIGLAWDYRDSSLPIERLSEYQKSAAFKELPSLLEMLSFCFMPTACFAGPQFTWRHYHSFINQTLRPQIVLMNRTLMKKYLLNPKLHRTLSRLSVGIACLTLYMLSLTYYPMDYMLTQEFLTERSFFYRVSYMCIYSNFLIMRYLAIWLIGEGACVFLGLGCTGRIRVDYYDSSKDTNGNKKEIQDGMTMGPLLDGVGPSRFRKVAVLSSSSSGGFRRIEEFDDPEEIEAAVREGRATVTEAQHTQCANISVVRFESATNTDLLVSSFNINTNKWMLEYVALSPSLLFNHFWHLGSILLLTLHVLMSLPRFTSLFDDLHCVFFG</sequence>
<dbReference type="GO" id="GO:0071617">
    <property type="term" value="F:lysophospholipid acyltransferase activity"/>
    <property type="evidence" value="ECO:0007669"/>
    <property type="project" value="TreeGrafter"/>
</dbReference>
<evidence type="ECO:0000256" key="8">
    <source>
        <dbReference type="ARBA" id="ARBA00022824"/>
    </source>
</evidence>
<proteinExistence type="inferred from homology"/>
<keyword evidence="14" id="KW-0012">Acyltransferase</keyword>
<evidence type="ECO:0000256" key="15">
    <source>
        <dbReference type="ARBA" id="ARBA00025707"/>
    </source>
</evidence>
<dbReference type="Pfam" id="PF03062">
    <property type="entry name" value="MBOAT"/>
    <property type="match status" value="1"/>
</dbReference>
<evidence type="ECO:0000256" key="6">
    <source>
        <dbReference type="ARBA" id="ARBA00022679"/>
    </source>
</evidence>
<dbReference type="EMBL" id="UYRS01018575">
    <property type="protein sequence ID" value="VDK37885.1"/>
    <property type="molecule type" value="Genomic_DNA"/>
</dbReference>